<dbReference type="InterPro" id="IPR006379">
    <property type="entry name" value="HAD-SF_hydro_IIB"/>
</dbReference>
<keyword evidence="5" id="KW-1185">Reference proteome</keyword>
<dbReference type="GO" id="GO:0005829">
    <property type="term" value="C:cytosol"/>
    <property type="evidence" value="ECO:0007669"/>
    <property type="project" value="TreeGrafter"/>
</dbReference>
<keyword evidence="2" id="KW-0378">Hydrolase</keyword>
<keyword evidence="1" id="KW-0479">Metal-binding</keyword>
<dbReference type="SFLD" id="SFLDG01140">
    <property type="entry name" value="C2.B:_Phosphomannomutase_and_P"/>
    <property type="match status" value="1"/>
</dbReference>
<dbReference type="RefSeq" id="WP_090072385.1">
    <property type="nucleotide sequence ID" value="NZ_FOVR01000005.1"/>
</dbReference>
<dbReference type="PANTHER" id="PTHR10000">
    <property type="entry name" value="PHOSPHOSERINE PHOSPHATASE"/>
    <property type="match status" value="1"/>
</dbReference>
<dbReference type="NCBIfam" id="TIGR01484">
    <property type="entry name" value="HAD-SF-IIB"/>
    <property type="match status" value="1"/>
</dbReference>
<dbReference type="InterPro" id="IPR036412">
    <property type="entry name" value="HAD-like_sf"/>
</dbReference>
<evidence type="ECO:0000256" key="3">
    <source>
        <dbReference type="ARBA" id="ARBA00022842"/>
    </source>
</evidence>
<dbReference type="InterPro" id="IPR023214">
    <property type="entry name" value="HAD_sf"/>
</dbReference>
<keyword evidence="3" id="KW-0460">Magnesium</keyword>
<dbReference type="GO" id="GO:0000287">
    <property type="term" value="F:magnesium ion binding"/>
    <property type="evidence" value="ECO:0007669"/>
    <property type="project" value="TreeGrafter"/>
</dbReference>
<dbReference type="EMBL" id="FOVR01000005">
    <property type="protein sequence ID" value="SFO37692.1"/>
    <property type="molecule type" value="Genomic_DNA"/>
</dbReference>
<dbReference type="SUPFAM" id="SSF56784">
    <property type="entry name" value="HAD-like"/>
    <property type="match status" value="1"/>
</dbReference>
<organism evidence="4 5">
    <name type="scientific">Cohaesibacter marisflavi</name>
    <dbReference type="NCBI Taxonomy" id="655353"/>
    <lineage>
        <taxon>Bacteria</taxon>
        <taxon>Pseudomonadati</taxon>
        <taxon>Pseudomonadota</taxon>
        <taxon>Alphaproteobacteria</taxon>
        <taxon>Hyphomicrobiales</taxon>
        <taxon>Cohaesibacteraceae</taxon>
    </lineage>
</organism>
<dbReference type="GO" id="GO:0051479">
    <property type="term" value="P:mannosylglycerate biosynthetic process"/>
    <property type="evidence" value="ECO:0007669"/>
    <property type="project" value="InterPro"/>
</dbReference>
<dbReference type="SFLD" id="SFLDS00003">
    <property type="entry name" value="Haloacid_Dehalogenase"/>
    <property type="match status" value="1"/>
</dbReference>
<sequence length="264" mass="28185">MSFVIFTDLDGTLLDHASYSYAPAKPALALLHKHDIPLILASSKTAFEIAPLRDELGFAHCPAIVENGAGLLPAHADPESLAGAQSDYQRIRTILDAMPADLRALFAGFGDWSVEEIAQNTGLPKDNAALAARRLFSEPGLFSGNAHQKQRFESYIEERGLKARQGGRYYTLSFGATKADQMRGILKQQSLAAPPVKSIALGDAANDIEMLETADFGVIISNPAGKPLPPLSGEDEGRIMRADNPGPTGWNEAILNHIGGPATA</sequence>
<dbReference type="STRING" id="655353.SAMN04488056_10592"/>
<dbReference type="GO" id="GO:0050531">
    <property type="term" value="F:mannosyl-3-phosphoglycerate phosphatase activity"/>
    <property type="evidence" value="ECO:0007669"/>
    <property type="project" value="InterPro"/>
</dbReference>
<dbReference type="Proteomes" id="UP000199236">
    <property type="component" value="Unassembled WGS sequence"/>
</dbReference>
<dbReference type="Pfam" id="PF08282">
    <property type="entry name" value="Hydrolase_3"/>
    <property type="match status" value="1"/>
</dbReference>
<dbReference type="SFLD" id="SFLDG01142">
    <property type="entry name" value="C2.B.2:_Mannosyl-3-phosphoglyc"/>
    <property type="match status" value="1"/>
</dbReference>
<gene>
    <name evidence="4" type="ORF">SAMN04488056_10592</name>
</gene>
<protein>
    <submittedName>
        <fullName evidence="4">Mannosyl-3-phosphoglycerate phosphatase</fullName>
    </submittedName>
</protein>
<accession>A0A1I5GP02</accession>
<dbReference type="AlphaFoldDB" id="A0A1I5GP02"/>
<evidence type="ECO:0000313" key="5">
    <source>
        <dbReference type="Proteomes" id="UP000199236"/>
    </source>
</evidence>
<evidence type="ECO:0000256" key="2">
    <source>
        <dbReference type="ARBA" id="ARBA00022801"/>
    </source>
</evidence>
<name>A0A1I5GP02_9HYPH</name>
<dbReference type="NCBIfam" id="TIGR01486">
    <property type="entry name" value="HAD-SF-IIB-MPGP"/>
    <property type="match status" value="1"/>
</dbReference>
<proteinExistence type="predicted"/>
<dbReference type="PANTHER" id="PTHR10000:SF8">
    <property type="entry name" value="HAD SUPERFAMILY HYDROLASE-LIKE, TYPE 3"/>
    <property type="match status" value="1"/>
</dbReference>
<dbReference type="Gene3D" id="3.30.980.20">
    <property type="entry name" value="Putative mannosyl-3-phosphoglycerate phosphatase, domain 2"/>
    <property type="match status" value="1"/>
</dbReference>
<reference evidence="4 5" key="1">
    <citation type="submission" date="2016-10" db="EMBL/GenBank/DDBJ databases">
        <authorList>
            <person name="de Groot N.N."/>
        </authorList>
    </citation>
    <scope>NUCLEOTIDE SEQUENCE [LARGE SCALE GENOMIC DNA]</scope>
    <source>
        <strain evidence="4 5">CGMCC 1.9157</strain>
    </source>
</reference>
<dbReference type="InterPro" id="IPR006381">
    <property type="entry name" value="HAD-SF-IIB-MPGP"/>
</dbReference>
<dbReference type="OrthoDB" id="193379at2"/>
<dbReference type="Gene3D" id="3.40.50.1000">
    <property type="entry name" value="HAD superfamily/HAD-like"/>
    <property type="match status" value="1"/>
</dbReference>
<evidence type="ECO:0000313" key="4">
    <source>
        <dbReference type="EMBL" id="SFO37692.1"/>
    </source>
</evidence>
<evidence type="ECO:0000256" key="1">
    <source>
        <dbReference type="ARBA" id="ARBA00022723"/>
    </source>
</evidence>